<proteinExistence type="predicted"/>
<gene>
    <name evidence="2" type="ORF">A3C93_03330</name>
</gene>
<evidence type="ECO:0000313" key="2">
    <source>
        <dbReference type="EMBL" id="OGZ12318.1"/>
    </source>
</evidence>
<dbReference type="EMBL" id="MHLO01000020">
    <property type="protein sequence ID" value="OGZ12318.1"/>
    <property type="molecule type" value="Genomic_DNA"/>
</dbReference>
<accession>A0A1G2DHN0</accession>
<evidence type="ECO:0000256" key="1">
    <source>
        <dbReference type="SAM" id="Phobius"/>
    </source>
</evidence>
<feature type="transmembrane region" description="Helical" evidence="1">
    <location>
        <begin position="112"/>
        <end position="131"/>
    </location>
</feature>
<keyword evidence="1" id="KW-0812">Transmembrane</keyword>
<evidence type="ECO:0008006" key="4">
    <source>
        <dbReference type="Google" id="ProtNLM"/>
    </source>
</evidence>
<dbReference type="InterPro" id="IPR014509">
    <property type="entry name" value="YjdF-like"/>
</dbReference>
<dbReference type="Pfam" id="PF09997">
    <property type="entry name" value="DUF2238"/>
    <property type="match status" value="1"/>
</dbReference>
<dbReference type="STRING" id="1798664.A3C93_03330"/>
<protein>
    <recommendedName>
        <fullName evidence="4">VanZ-like domain-containing protein</fullName>
    </recommendedName>
</protein>
<feature type="transmembrane region" description="Helical" evidence="1">
    <location>
        <begin position="40"/>
        <end position="59"/>
    </location>
</feature>
<reference evidence="2 3" key="1">
    <citation type="journal article" date="2016" name="Nat. Commun.">
        <title>Thousands of microbial genomes shed light on interconnected biogeochemical processes in an aquifer system.</title>
        <authorList>
            <person name="Anantharaman K."/>
            <person name="Brown C.T."/>
            <person name="Hug L.A."/>
            <person name="Sharon I."/>
            <person name="Castelle C.J."/>
            <person name="Probst A.J."/>
            <person name="Thomas B.C."/>
            <person name="Singh A."/>
            <person name="Wilkins M.J."/>
            <person name="Karaoz U."/>
            <person name="Brodie E.L."/>
            <person name="Williams K.H."/>
            <person name="Hubbard S.S."/>
            <person name="Banfield J.F."/>
        </authorList>
    </citation>
    <scope>NUCLEOTIDE SEQUENCE [LARGE SCALE GENOMIC DNA]</scope>
</reference>
<keyword evidence="1" id="KW-0472">Membrane</keyword>
<feature type="transmembrane region" description="Helical" evidence="1">
    <location>
        <begin position="71"/>
        <end position="92"/>
    </location>
</feature>
<dbReference type="Proteomes" id="UP000178636">
    <property type="component" value="Unassembled WGS sequence"/>
</dbReference>
<organism evidence="2 3">
    <name type="scientific">Candidatus Lloydbacteria bacterium RIFCSPHIGHO2_02_FULL_54_17</name>
    <dbReference type="NCBI Taxonomy" id="1798664"/>
    <lineage>
        <taxon>Bacteria</taxon>
        <taxon>Candidatus Lloydiibacteriota</taxon>
    </lineage>
</organism>
<comment type="caution">
    <text evidence="2">The sequence shown here is derived from an EMBL/GenBank/DDBJ whole genome shotgun (WGS) entry which is preliminary data.</text>
</comment>
<name>A0A1G2DHN0_9BACT</name>
<evidence type="ECO:0000313" key="3">
    <source>
        <dbReference type="Proteomes" id="UP000178636"/>
    </source>
</evidence>
<dbReference type="AlphaFoldDB" id="A0A1G2DHN0"/>
<sequence>MSRHFPPAILVSLAFFILFVQLSAIHWHLYFQFWWLDKPMHMLGGLWIALFGLLLYFRIPRAKAKDHSAEFVVAFSAALTLSVGLFWEIYEFGVDHAVGDSGRGLADTLQDLVSDLLGALFGALIFVRGGYHDIQTS</sequence>
<keyword evidence="1" id="KW-1133">Transmembrane helix</keyword>